<name>A0A6A6VMC7_9PLEO</name>
<accession>A0A6A6VMC7</accession>
<proteinExistence type="predicted"/>
<gene>
    <name evidence="1" type="ORF">M011DRAFT_186545</name>
</gene>
<dbReference type="EMBL" id="MU006563">
    <property type="protein sequence ID" value="KAF2750884.1"/>
    <property type="molecule type" value="Genomic_DNA"/>
</dbReference>
<reference evidence="1" key="1">
    <citation type="journal article" date="2020" name="Stud. Mycol.">
        <title>101 Dothideomycetes genomes: a test case for predicting lifestyles and emergence of pathogens.</title>
        <authorList>
            <person name="Haridas S."/>
            <person name="Albert R."/>
            <person name="Binder M."/>
            <person name="Bloem J."/>
            <person name="Labutti K."/>
            <person name="Salamov A."/>
            <person name="Andreopoulos B."/>
            <person name="Baker S."/>
            <person name="Barry K."/>
            <person name="Bills G."/>
            <person name="Bluhm B."/>
            <person name="Cannon C."/>
            <person name="Castanera R."/>
            <person name="Culley D."/>
            <person name="Daum C."/>
            <person name="Ezra D."/>
            <person name="Gonzalez J."/>
            <person name="Henrissat B."/>
            <person name="Kuo A."/>
            <person name="Liang C."/>
            <person name="Lipzen A."/>
            <person name="Lutzoni F."/>
            <person name="Magnuson J."/>
            <person name="Mondo S."/>
            <person name="Nolan M."/>
            <person name="Ohm R."/>
            <person name="Pangilinan J."/>
            <person name="Park H.-J."/>
            <person name="Ramirez L."/>
            <person name="Alfaro M."/>
            <person name="Sun H."/>
            <person name="Tritt A."/>
            <person name="Yoshinaga Y."/>
            <person name="Zwiers L.-H."/>
            <person name="Turgeon B."/>
            <person name="Goodwin S."/>
            <person name="Spatafora J."/>
            <person name="Crous P."/>
            <person name="Grigoriev I."/>
        </authorList>
    </citation>
    <scope>NUCLEOTIDE SEQUENCE</scope>
    <source>
        <strain evidence="1">CBS 119925</strain>
    </source>
</reference>
<dbReference type="AlphaFoldDB" id="A0A6A6VMC7"/>
<evidence type="ECO:0000313" key="2">
    <source>
        <dbReference type="Proteomes" id="UP000799440"/>
    </source>
</evidence>
<organism evidence="1 2">
    <name type="scientific">Sporormia fimetaria CBS 119925</name>
    <dbReference type="NCBI Taxonomy" id="1340428"/>
    <lineage>
        <taxon>Eukaryota</taxon>
        <taxon>Fungi</taxon>
        <taxon>Dikarya</taxon>
        <taxon>Ascomycota</taxon>
        <taxon>Pezizomycotina</taxon>
        <taxon>Dothideomycetes</taxon>
        <taxon>Pleosporomycetidae</taxon>
        <taxon>Pleosporales</taxon>
        <taxon>Sporormiaceae</taxon>
        <taxon>Sporormia</taxon>
    </lineage>
</organism>
<evidence type="ECO:0000313" key="1">
    <source>
        <dbReference type="EMBL" id="KAF2750884.1"/>
    </source>
</evidence>
<keyword evidence="2" id="KW-1185">Reference proteome</keyword>
<protein>
    <submittedName>
        <fullName evidence="1">Uncharacterized protein</fullName>
    </submittedName>
</protein>
<sequence>MHPCVVIPQLWLCAYWGEAPTSSARTENARFRLPNNGHVSNKEFVLGVQCSPAIDLAGRDIPTNQMLLLFPLPSERLKMTAQALQYSESPTLPNRTALQAARTRRRLEARILPVFMA</sequence>
<dbReference type="Proteomes" id="UP000799440">
    <property type="component" value="Unassembled WGS sequence"/>
</dbReference>